<keyword evidence="2" id="KW-1185">Reference proteome</keyword>
<dbReference type="EMBL" id="CAAALY010253496">
    <property type="protein sequence ID" value="VEL36895.1"/>
    <property type="molecule type" value="Genomic_DNA"/>
</dbReference>
<protein>
    <submittedName>
        <fullName evidence="1">Uncharacterized protein</fullName>
    </submittedName>
</protein>
<proteinExistence type="predicted"/>
<comment type="caution">
    <text evidence="1">The sequence shown here is derived from an EMBL/GenBank/DDBJ whole genome shotgun (WGS) entry which is preliminary data.</text>
</comment>
<evidence type="ECO:0000313" key="1">
    <source>
        <dbReference type="EMBL" id="VEL36895.1"/>
    </source>
</evidence>
<dbReference type="Proteomes" id="UP000784294">
    <property type="component" value="Unassembled WGS sequence"/>
</dbReference>
<evidence type="ECO:0000313" key="2">
    <source>
        <dbReference type="Proteomes" id="UP000784294"/>
    </source>
</evidence>
<organism evidence="1 2">
    <name type="scientific">Protopolystoma xenopodis</name>
    <dbReference type="NCBI Taxonomy" id="117903"/>
    <lineage>
        <taxon>Eukaryota</taxon>
        <taxon>Metazoa</taxon>
        <taxon>Spiralia</taxon>
        <taxon>Lophotrochozoa</taxon>
        <taxon>Platyhelminthes</taxon>
        <taxon>Monogenea</taxon>
        <taxon>Polyopisthocotylea</taxon>
        <taxon>Polystomatidea</taxon>
        <taxon>Polystomatidae</taxon>
        <taxon>Protopolystoma</taxon>
    </lineage>
</organism>
<reference evidence="1" key="1">
    <citation type="submission" date="2018-11" db="EMBL/GenBank/DDBJ databases">
        <authorList>
            <consortium name="Pathogen Informatics"/>
        </authorList>
    </citation>
    <scope>NUCLEOTIDE SEQUENCE</scope>
</reference>
<sequence length="291" mass="32301">MLKSPSTVPRDGAVCFSLSPASFMCESSSHTLKGLPAAPSAGGQTVRLALLRPIHTIHRIWPKSGFQLNVVLSLHIPSLPGPLSLALAEASEPDLRGRQVWLLLAGPFQNRPQASLTNRPSLRPAGVFAIRLNPDEWPPSRSEGLVIEFGLRVDSVLPGPAKWLYGARVNWRHVEPEYWSLAGSELRGPRLATGWSFRHAILAWFHLFTGPASSHTMPDRDNCQPTLGNGGCAEVNDFSGDRNNLTAGYIQFKLVWLELWNQDFQTLRLTRNLDFGKLTRILDVFTLSRLR</sequence>
<name>A0A3S5CP61_9PLAT</name>
<gene>
    <name evidence="1" type="ORF">PXEA_LOCUS30335</name>
</gene>
<dbReference type="AlphaFoldDB" id="A0A3S5CP61"/>
<accession>A0A3S5CP61</accession>